<proteinExistence type="predicted"/>
<reference evidence="1 2" key="1">
    <citation type="submission" date="2016-06" db="EMBL/GenBank/DDBJ databases">
        <authorList>
            <person name="Kjaerup R.B."/>
            <person name="Dalgaard T.S."/>
            <person name="Juul-Madsen H.R."/>
        </authorList>
    </citation>
    <scope>NUCLEOTIDE SEQUENCE [LARGE SCALE GENOMIC DNA]</scope>
    <source>
        <strain evidence="1 2">GCSL-Mp3</strain>
    </source>
</reference>
<gene>
    <name evidence="1" type="ORF">AYY17_07945</name>
</gene>
<dbReference type="EMBL" id="LZEX01000034">
    <property type="protein sequence ID" value="OBU04817.1"/>
    <property type="molecule type" value="Genomic_DNA"/>
</dbReference>
<comment type="caution">
    <text evidence="1">The sequence shown here is derived from an EMBL/GenBank/DDBJ whole genome shotgun (WGS) entry which is preliminary data.</text>
</comment>
<dbReference type="RefSeq" id="WP_067424700.1">
    <property type="nucleotide sequence ID" value="NZ_LZEX01000034.1"/>
</dbReference>
<sequence length="73" mass="8501">MEYFDFHAFWNGLNKEDRVAFAEKAGLTVGYIRSHLSYARRQPGLRTINRLHQACIDHGVTVTTEGLIRFFTR</sequence>
<dbReference type="Proteomes" id="UP000092247">
    <property type="component" value="Unassembled WGS sequence"/>
</dbReference>
<organism evidence="1 2">
    <name type="scientific">Morganella psychrotolerans</name>
    <dbReference type="NCBI Taxonomy" id="368603"/>
    <lineage>
        <taxon>Bacteria</taxon>
        <taxon>Pseudomonadati</taxon>
        <taxon>Pseudomonadota</taxon>
        <taxon>Gammaproteobacteria</taxon>
        <taxon>Enterobacterales</taxon>
        <taxon>Morganellaceae</taxon>
        <taxon>Morganella</taxon>
    </lineage>
</organism>
<name>A0A1B8H6X3_9GAMM</name>
<accession>A0A1B8H6X3</accession>
<evidence type="ECO:0000313" key="1">
    <source>
        <dbReference type="EMBL" id="OBU04817.1"/>
    </source>
</evidence>
<protein>
    <recommendedName>
        <fullName evidence="3">XRE family transcriptional regulator</fullName>
    </recommendedName>
</protein>
<dbReference type="AlphaFoldDB" id="A0A1B8H6X3"/>
<evidence type="ECO:0008006" key="3">
    <source>
        <dbReference type="Google" id="ProtNLM"/>
    </source>
</evidence>
<evidence type="ECO:0000313" key="2">
    <source>
        <dbReference type="Proteomes" id="UP000092247"/>
    </source>
</evidence>